<feature type="transmembrane region" description="Helical" evidence="1">
    <location>
        <begin position="23"/>
        <end position="40"/>
    </location>
</feature>
<keyword evidence="1" id="KW-0472">Membrane</keyword>
<evidence type="ECO:0000313" key="2">
    <source>
        <dbReference type="EMBL" id="KAF1692216.1"/>
    </source>
</evidence>
<protein>
    <submittedName>
        <fullName evidence="2">Uncharacterized protein</fullName>
    </submittedName>
</protein>
<gene>
    <name evidence="2" type="ORF">CSC65_14735</name>
</gene>
<reference evidence="2 3" key="1">
    <citation type="submission" date="2017-10" db="EMBL/GenBank/DDBJ databases">
        <title>Whole genome sequencing of members of genus Pseudoxanthomonas.</title>
        <authorList>
            <person name="Kumar S."/>
            <person name="Bansal K."/>
            <person name="Kaur A."/>
            <person name="Patil P."/>
            <person name="Sharma S."/>
            <person name="Patil P.B."/>
        </authorList>
    </citation>
    <scope>NUCLEOTIDE SEQUENCE [LARGE SCALE GENOMIC DNA]</scope>
    <source>
        <strain evidence="2 3">DSM 17801</strain>
    </source>
</reference>
<dbReference type="EMBL" id="PDWN01000017">
    <property type="protein sequence ID" value="KAF1692216.1"/>
    <property type="molecule type" value="Genomic_DNA"/>
</dbReference>
<feature type="transmembrane region" description="Helical" evidence="1">
    <location>
        <begin position="61"/>
        <end position="79"/>
    </location>
</feature>
<name>A0ABQ6Z3N0_9GAMM</name>
<dbReference type="Proteomes" id="UP000788419">
    <property type="component" value="Unassembled WGS sequence"/>
</dbReference>
<keyword evidence="1" id="KW-0812">Transmembrane</keyword>
<accession>A0ABQ6Z3N0</accession>
<organism evidence="2 3">
    <name type="scientific">Pseudoxanthomonas daejeonensis</name>
    <dbReference type="NCBI Taxonomy" id="266062"/>
    <lineage>
        <taxon>Bacteria</taxon>
        <taxon>Pseudomonadati</taxon>
        <taxon>Pseudomonadota</taxon>
        <taxon>Gammaproteobacteria</taxon>
        <taxon>Lysobacterales</taxon>
        <taxon>Lysobacteraceae</taxon>
        <taxon>Pseudoxanthomonas</taxon>
    </lineage>
</organism>
<keyword evidence="3" id="KW-1185">Reference proteome</keyword>
<evidence type="ECO:0000256" key="1">
    <source>
        <dbReference type="SAM" id="Phobius"/>
    </source>
</evidence>
<comment type="caution">
    <text evidence="2">The sequence shown here is derived from an EMBL/GenBank/DDBJ whole genome shotgun (WGS) entry which is preliminary data.</text>
</comment>
<evidence type="ECO:0000313" key="3">
    <source>
        <dbReference type="Proteomes" id="UP000788419"/>
    </source>
</evidence>
<proteinExistence type="predicted"/>
<keyword evidence="1" id="KW-1133">Transmembrane helix</keyword>
<sequence length="80" mass="8612">MLVLMVVFSVVHAIDFIVYGQKLQSALACVGFGLMAYGAWRNPWNQAVAAGAGVRNRTAQVLSTIGIVLVLVSFVLRYVA</sequence>